<dbReference type="Pfam" id="PF13561">
    <property type="entry name" value="adh_short_C2"/>
    <property type="match status" value="1"/>
</dbReference>
<accession>A0ABP7FH41</accession>
<keyword evidence="5" id="KW-1185">Reference proteome</keyword>
<dbReference type="InterPro" id="IPR020904">
    <property type="entry name" value="Sc_DH/Rdtase_CS"/>
</dbReference>
<dbReference type="SUPFAM" id="SSF51735">
    <property type="entry name" value="NAD(P)-binding Rossmann-fold domains"/>
    <property type="match status" value="1"/>
</dbReference>
<dbReference type="EMBL" id="BAABEP010000030">
    <property type="protein sequence ID" value="GAA3739761.1"/>
    <property type="molecule type" value="Genomic_DNA"/>
</dbReference>
<evidence type="ECO:0000313" key="5">
    <source>
        <dbReference type="Proteomes" id="UP001499884"/>
    </source>
</evidence>
<proteinExistence type="inferred from homology"/>
<evidence type="ECO:0000256" key="1">
    <source>
        <dbReference type="ARBA" id="ARBA00006484"/>
    </source>
</evidence>
<dbReference type="PANTHER" id="PTHR48107:SF7">
    <property type="entry name" value="RE15974P"/>
    <property type="match status" value="1"/>
</dbReference>
<dbReference type="PROSITE" id="PS00061">
    <property type="entry name" value="ADH_SHORT"/>
    <property type="match status" value="1"/>
</dbReference>
<dbReference type="PRINTS" id="PR00081">
    <property type="entry name" value="GDHRDH"/>
</dbReference>
<name>A0ABP7FH41_9ACTN</name>
<comment type="caution">
    <text evidence="4">The sequence shown here is derived from an EMBL/GenBank/DDBJ whole genome shotgun (WGS) entry which is preliminary data.</text>
</comment>
<dbReference type="SMART" id="SM00822">
    <property type="entry name" value="PKS_KR"/>
    <property type="match status" value="1"/>
</dbReference>
<dbReference type="PANTHER" id="PTHR48107">
    <property type="entry name" value="NADPH-DEPENDENT ALDEHYDE REDUCTASE-LIKE PROTEIN, CHLOROPLASTIC-RELATED"/>
    <property type="match status" value="1"/>
</dbReference>
<evidence type="ECO:0000256" key="2">
    <source>
        <dbReference type="ARBA" id="ARBA00023002"/>
    </source>
</evidence>
<reference evidence="5" key="1">
    <citation type="journal article" date="2019" name="Int. J. Syst. Evol. Microbiol.">
        <title>The Global Catalogue of Microorganisms (GCM) 10K type strain sequencing project: providing services to taxonomists for standard genome sequencing and annotation.</title>
        <authorList>
            <consortium name="The Broad Institute Genomics Platform"/>
            <consortium name="The Broad Institute Genome Sequencing Center for Infectious Disease"/>
            <person name="Wu L."/>
            <person name="Ma J."/>
        </authorList>
    </citation>
    <scope>NUCLEOTIDE SEQUENCE [LARGE SCALE GENOMIC DNA]</scope>
    <source>
        <strain evidence="5">JCM 30846</strain>
    </source>
</reference>
<keyword evidence="2" id="KW-0560">Oxidoreductase</keyword>
<dbReference type="Gene3D" id="3.40.50.720">
    <property type="entry name" value="NAD(P)-binding Rossmann-like Domain"/>
    <property type="match status" value="1"/>
</dbReference>
<sequence>MTAITDATDITGVKDKAVLVTGGTKGIGRSVALAFAAAGASVAVSYAADEAAAARLGAELGAFGARHLTVRSDSARPERIRELFARVKAEFGRIDVVVANAGIELIDTPMTEVSDADVDRLLDLNVRGTFYTLREAARALEDDGRILVTGSTIALNAPAGASLYAATKGALKPMVQALARELGPRRITANLISPGVVEGAGVIRDLPRERIDEFAALNPLGRQARPDDIGPVAVFLASRGAAFVNGQAIAVDGGSFM</sequence>
<organism evidence="4 5">
    <name type="scientific">Streptomyces tremellae</name>
    <dbReference type="NCBI Taxonomy" id="1124239"/>
    <lineage>
        <taxon>Bacteria</taxon>
        <taxon>Bacillati</taxon>
        <taxon>Actinomycetota</taxon>
        <taxon>Actinomycetes</taxon>
        <taxon>Kitasatosporales</taxon>
        <taxon>Streptomycetaceae</taxon>
        <taxon>Streptomyces</taxon>
    </lineage>
</organism>
<gene>
    <name evidence="4" type="ORF">GCM10023082_41040</name>
</gene>
<dbReference type="Proteomes" id="UP001499884">
    <property type="component" value="Unassembled WGS sequence"/>
</dbReference>
<dbReference type="PRINTS" id="PR00080">
    <property type="entry name" value="SDRFAMILY"/>
</dbReference>
<comment type="similarity">
    <text evidence="1">Belongs to the short-chain dehydrogenases/reductases (SDR) family.</text>
</comment>
<dbReference type="InterPro" id="IPR002347">
    <property type="entry name" value="SDR_fam"/>
</dbReference>
<evidence type="ECO:0000313" key="4">
    <source>
        <dbReference type="EMBL" id="GAA3739761.1"/>
    </source>
</evidence>
<evidence type="ECO:0000259" key="3">
    <source>
        <dbReference type="SMART" id="SM00822"/>
    </source>
</evidence>
<dbReference type="InterPro" id="IPR057326">
    <property type="entry name" value="KR_dom"/>
</dbReference>
<dbReference type="InterPro" id="IPR036291">
    <property type="entry name" value="NAD(P)-bd_dom_sf"/>
</dbReference>
<protein>
    <submittedName>
        <fullName evidence="4">SDR family oxidoreductase</fullName>
    </submittedName>
</protein>
<feature type="domain" description="Ketoreductase" evidence="3">
    <location>
        <begin position="16"/>
        <end position="195"/>
    </location>
</feature>
<dbReference type="RefSeq" id="WP_345649422.1">
    <property type="nucleotide sequence ID" value="NZ_BAABEP010000030.1"/>
</dbReference>